<dbReference type="InterPro" id="IPR000551">
    <property type="entry name" value="MerR-type_HTH_dom"/>
</dbReference>
<evidence type="ECO:0000259" key="6">
    <source>
        <dbReference type="PROSITE" id="PS50937"/>
    </source>
</evidence>
<dbReference type="EMBL" id="VOUQ01000002">
    <property type="protein sequence ID" value="TXE36272.1"/>
    <property type="molecule type" value="Genomic_DNA"/>
</dbReference>
<sequence>MKIGELAERAGMAASAIRYYEQQGLLPKAVRGVNGYRVYSESALERLHLIQIGQNLGFSLQAIRGVLALQGSDYEDGLIQGVDSRLAEIERMMATLNEQRETLMATRRILLESGVAGLCRAKNEKQAGAWPACKD</sequence>
<name>A0A349ZIC8_SERMA</name>
<accession>A0A349ZIC8</accession>
<evidence type="ECO:0000256" key="5">
    <source>
        <dbReference type="SAM" id="Coils"/>
    </source>
</evidence>
<feature type="coiled-coil region" evidence="5">
    <location>
        <begin position="79"/>
        <end position="106"/>
    </location>
</feature>
<evidence type="ECO:0000256" key="2">
    <source>
        <dbReference type="ARBA" id="ARBA00023015"/>
    </source>
</evidence>
<dbReference type="InterPro" id="IPR009061">
    <property type="entry name" value="DNA-bd_dom_put_sf"/>
</dbReference>
<keyword evidence="4" id="KW-0804">Transcription</keyword>
<proteinExistence type="predicted"/>
<dbReference type="EMBL" id="UGYK01000002">
    <property type="protein sequence ID" value="SUI63849.1"/>
    <property type="molecule type" value="Genomic_DNA"/>
</dbReference>
<dbReference type="SMART" id="SM00422">
    <property type="entry name" value="HTH_MERR"/>
    <property type="match status" value="1"/>
</dbReference>
<dbReference type="Proteomes" id="UP000321126">
    <property type="component" value="Unassembled WGS sequence"/>
</dbReference>
<keyword evidence="3" id="KW-0238">DNA-binding</keyword>
<evidence type="ECO:0000313" key="8">
    <source>
        <dbReference type="EMBL" id="TXE36272.1"/>
    </source>
</evidence>
<dbReference type="Gene3D" id="1.10.1660.10">
    <property type="match status" value="1"/>
</dbReference>
<dbReference type="GO" id="GO:0003700">
    <property type="term" value="F:DNA-binding transcription factor activity"/>
    <property type="evidence" value="ECO:0007669"/>
    <property type="project" value="InterPro"/>
</dbReference>
<dbReference type="PANTHER" id="PTHR30204">
    <property type="entry name" value="REDOX-CYCLING DRUG-SENSING TRANSCRIPTIONAL ACTIVATOR SOXR"/>
    <property type="match status" value="1"/>
</dbReference>
<evidence type="ECO:0000313" key="9">
    <source>
        <dbReference type="Proteomes" id="UP000254765"/>
    </source>
</evidence>
<dbReference type="RefSeq" id="WP_033640336.1">
    <property type="nucleotide sequence ID" value="NZ_AP021873.1"/>
</dbReference>
<dbReference type="Pfam" id="PF13411">
    <property type="entry name" value="MerR_1"/>
    <property type="match status" value="1"/>
</dbReference>
<dbReference type="PANTHER" id="PTHR30204:SF69">
    <property type="entry name" value="MERR-FAMILY TRANSCRIPTIONAL REGULATOR"/>
    <property type="match status" value="1"/>
</dbReference>
<dbReference type="AlphaFoldDB" id="A0A349ZIC8"/>
<dbReference type="GO" id="GO:0003677">
    <property type="term" value="F:DNA binding"/>
    <property type="evidence" value="ECO:0007669"/>
    <property type="project" value="UniProtKB-KW"/>
</dbReference>
<feature type="domain" description="HTH merR-type" evidence="6">
    <location>
        <begin position="1"/>
        <end position="69"/>
    </location>
</feature>
<dbReference type="SUPFAM" id="SSF46955">
    <property type="entry name" value="Putative DNA-binding domain"/>
    <property type="match status" value="1"/>
</dbReference>
<keyword evidence="5" id="KW-0175">Coiled coil</keyword>
<keyword evidence="2" id="KW-0805">Transcription regulation</keyword>
<reference evidence="7 9" key="1">
    <citation type="submission" date="2018-06" db="EMBL/GenBank/DDBJ databases">
        <authorList>
            <consortium name="Pathogen Informatics"/>
            <person name="Doyle S."/>
        </authorList>
    </citation>
    <scope>NUCLEOTIDE SEQUENCE [LARGE SCALE GENOMIC DNA]</scope>
    <source>
        <strain evidence="7 9">NCTC10211</strain>
    </source>
</reference>
<evidence type="ECO:0000313" key="7">
    <source>
        <dbReference type="EMBL" id="SUI63849.1"/>
    </source>
</evidence>
<accession>A0A5C7CJ02</accession>
<dbReference type="PRINTS" id="PR00040">
    <property type="entry name" value="HTHMERR"/>
</dbReference>
<evidence type="ECO:0000256" key="3">
    <source>
        <dbReference type="ARBA" id="ARBA00023125"/>
    </source>
</evidence>
<gene>
    <name evidence="7" type="primary">merR1</name>
    <name evidence="8" type="ORF">FOT62_04640</name>
    <name evidence="7" type="ORF">NCTC10211_03955</name>
</gene>
<organism evidence="7 9">
    <name type="scientific">Serratia marcescens</name>
    <dbReference type="NCBI Taxonomy" id="615"/>
    <lineage>
        <taxon>Bacteria</taxon>
        <taxon>Pseudomonadati</taxon>
        <taxon>Pseudomonadota</taxon>
        <taxon>Gammaproteobacteria</taxon>
        <taxon>Enterobacterales</taxon>
        <taxon>Yersiniaceae</taxon>
        <taxon>Serratia</taxon>
    </lineage>
</organism>
<dbReference type="InterPro" id="IPR047057">
    <property type="entry name" value="MerR_fam"/>
</dbReference>
<dbReference type="Proteomes" id="UP000254765">
    <property type="component" value="Unassembled WGS sequence"/>
</dbReference>
<reference evidence="8 10" key="2">
    <citation type="submission" date="2019-07" db="EMBL/GenBank/DDBJ databases">
        <title>Serratia strains were isolated from fresh produce.</title>
        <authorList>
            <person name="Cho G.-S."/>
            <person name="Stein M."/>
            <person name="Lee W."/>
            <person name="Suh S.H."/>
            <person name="Franz C.M.A.P."/>
        </authorList>
    </citation>
    <scope>NUCLEOTIDE SEQUENCE [LARGE SCALE GENOMIC DNA]</scope>
    <source>
        <strain evidence="8 10">S16</strain>
    </source>
</reference>
<evidence type="ECO:0000256" key="4">
    <source>
        <dbReference type="ARBA" id="ARBA00023163"/>
    </source>
</evidence>
<evidence type="ECO:0000256" key="1">
    <source>
        <dbReference type="ARBA" id="ARBA00022491"/>
    </source>
</evidence>
<protein>
    <submittedName>
        <fullName evidence="8">MerR family transcriptional regulator</fullName>
    </submittedName>
    <submittedName>
        <fullName evidence="7">Mercuric resistance operon regulatory protein</fullName>
    </submittedName>
</protein>
<keyword evidence="1" id="KW-0678">Repressor</keyword>
<evidence type="ECO:0000313" key="10">
    <source>
        <dbReference type="Proteomes" id="UP000321126"/>
    </source>
</evidence>
<dbReference type="PROSITE" id="PS50937">
    <property type="entry name" value="HTH_MERR_2"/>
    <property type="match status" value="1"/>
</dbReference>